<feature type="region of interest" description="Disordered" evidence="7">
    <location>
        <begin position="188"/>
        <end position="229"/>
    </location>
</feature>
<dbReference type="GO" id="GO:0003676">
    <property type="term" value="F:nucleic acid binding"/>
    <property type="evidence" value="ECO:0007669"/>
    <property type="project" value="InterPro"/>
</dbReference>
<evidence type="ECO:0000256" key="1">
    <source>
        <dbReference type="ARBA" id="ARBA00004123"/>
    </source>
</evidence>
<dbReference type="EMBL" id="NEVH01009771">
    <property type="protein sequence ID" value="PNF32690.1"/>
    <property type="molecule type" value="Genomic_DNA"/>
</dbReference>
<evidence type="ECO:0000313" key="10">
    <source>
        <dbReference type="Proteomes" id="UP000235965"/>
    </source>
</evidence>
<dbReference type="AlphaFoldDB" id="A0A2J7QVT0"/>
<evidence type="ECO:0000256" key="4">
    <source>
        <dbReference type="ARBA" id="ARBA00022801"/>
    </source>
</evidence>
<dbReference type="GO" id="GO:0005634">
    <property type="term" value="C:nucleus"/>
    <property type="evidence" value="ECO:0007669"/>
    <property type="project" value="UniProtKB-SubCell"/>
</dbReference>
<organism evidence="9 10">
    <name type="scientific">Cryptotermes secundus</name>
    <dbReference type="NCBI Taxonomy" id="105785"/>
    <lineage>
        <taxon>Eukaryota</taxon>
        <taxon>Metazoa</taxon>
        <taxon>Ecdysozoa</taxon>
        <taxon>Arthropoda</taxon>
        <taxon>Hexapoda</taxon>
        <taxon>Insecta</taxon>
        <taxon>Pterygota</taxon>
        <taxon>Neoptera</taxon>
        <taxon>Polyneoptera</taxon>
        <taxon>Dictyoptera</taxon>
        <taxon>Blattodea</taxon>
        <taxon>Blattoidea</taxon>
        <taxon>Termitoidae</taxon>
        <taxon>Kalotermitidae</taxon>
        <taxon>Cryptotermitinae</taxon>
        <taxon>Cryptotermes</taxon>
    </lineage>
</organism>
<dbReference type="STRING" id="105785.A0A2J7QVT0"/>
<dbReference type="InterPro" id="IPR013520">
    <property type="entry name" value="Ribonucl_H"/>
</dbReference>
<gene>
    <name evidence="9" type="ORF">B7P43_G12965</name>
</gene>
<dbReference type="OrthoDB" id="206335at2759"/>
<dbReference type="PANTHER" id="PTHR12801:SF115">
    <property type="entry name" value="FI18136P1-RELATED"/>
    <property type="match status" value="1"/>
</dbReference>
<proteinExistence type="inferred from homology"/>
<dbReference type="FunFam" id="3.30.420.10:FF:000031">
    <property type="entry name" value="RNA exonuclease 1"/>
    <property type="match status" value="1"/>
</dbReference>
<evidence type="ECO:0000259" key="8">
    <source>
        <dbReference type="SMART" id="SM00479"/>
    </source>
</evidence>
<feature type="region of interest" description="Disordered" evidence="7">
    <location>
        <begin position="30"/>
        <end position="66"/>
    </location>
</feature>
<dbReference type="InterPro" id="IPR047021">
    <property type="entry name" value="REXO1/3/4-like"/>
</dbReference>
<keyword evidence="5" id="KW-0269">Exonuclease</keyword>
<evidence type="ECO:0000256" key="6">
    <source>
        <dbReference type="ARBA" id="ARBA00023242"/>
    </source>
</evidence>
<dbReference type="SUPFAM" id="SSF53098">
    <property type="entry name" value="Ribonuclease H-like"/>
    <property type="match status" value="1"/>
</dbReference>
<dbReference type="GO" id="GO:0010629">
    <property type="term" value="P:negative regulation of gene expression"/>
    <property type="evidence" value="ECO:0007669"/>
    <property type="project" value="UniProtKB-ARBA"/>
</dbReference>
<accession>A0A2J7QVT0</accession>
<dbReference type="CDD" id="cd06145">
    <property type="entry name" value="REX1_like"/>
    <property type="match status" value="1"/>
</dbReference>
<comment type="caution">
    <text evidence="9">The sequence shown here is derived from an EMBL/GenBank/DDBJ whole genome shotgun (WGS) entry which is preliminary data.</text>
</comment>
<evidence type="ECO:0000256" key="5">
    <source>
        <dbReference type="ARBA" id="ARBA00022839"/>
    </source>
</evidence>
<sequence length="549" mass="61169">MDRRMDEFSSELYSGSESIKYSNRVILSRRQKKKLARQRRENQDQDGIPANNMSKSGAKGLRSVDSGHGKINGQIITSAPALRLHSEMNITNRILTIFLSHYIISSDQLLRLGYPVESRVHPGKAVIYNDPTVYKLFQRGKTSSRLNVNATEFVPLWATENCQQESHGIITRRSTSNIMENEHRLLEKAVNETEGNQNSDKFSGVTKKDSKSSNGTLKSEGEDQQLSDTREKKCARCGRGFYLTVEGKYATQEKCIHHWGKIEKAVAPQLPQPRKVGVVGPVRTIRRYSCCGGNPSSGGCSVGELHVWNGVGPGVNDPLDGYVQTRVCKTFPPDGNFGIYAVDCEMCYTARGTELIRVTVVASDGHLVYDRLVKPESDIIDYNTRFSGITARDLNENDTKSLRDVQNDLMGFINADTILVGHGLENDLRALRIIHGSVVDTSVIFPHSNGLPYRRSLKSLVPGHTSQFRSEATSAIAKKDILHGDQVSAQVMGSGVHAYLCTVEPSRQDKGTDSKQRIVSSESVFRRGNPQQHQKRERYGHIFRFVTLA</sequence>
<dbReference type="Gene3D" id="3.30.420.10">
    <property type="entry name" value="Ribonuclease H-like superfamily/Ribonuclease H"/>
    <property type="match status" value="1"/>
</dbReference>
<keyword evidence="4" id="KW-0378">Hydrolase</keyword>
<comment type="similarity">
    <text evidence="2">Belongs to the REXO1/REXO3 family.</text>
</comment>
<keyword evidence="6" id="KW-0539">Nucleus</keyword>
<dbReference type="Proteomes" id="UP000235965">
    <property type="component" value="Unassembled WGS sequence"/>
</dbReference>
<evidence type="ECO:0000256" key="7">
    <source>
        <dbReference type="SAM" id="MobiDB-lite"/>
    </source>
</evidence>
<dbReference type="SMART" id="SM00479">
    <property type="entry name" value="EXOIII"/>
    <property type="match status" value="1"/>
</dbReference>
<name>A0A2J7QVT0_9NEOP</name>
<evidence type="ECO:0000256" key="2">
    <source>
        <dbReference type="ARBA" id="ARBA00006357"/>
    </source>
</evidence>
<protein>
    <recommendedName>
        <fullName evidence="8">Exonuclease domain-containing protein</fullName>
    </recommendedName>
</protein>
<comment type="subcellular location">
    <subcellularLocation>
        <location evidence="1">Nucleus</location>
    </subcellularLocation>
</comment>
<keyword evidence="3" id="KW-0540">Nuclease</keyword>
<evidence type="ECO:0000313" key="9">
    <source>
        <dbReference type="EMBL" id="PNF32690.1"/>
    </source>
</evidence>
<dbReference type="PANTHER" id="PTHR12801">
    <property type="entry name" value="RNA EXONUCLEASE REXO1 / RECO3 FAMILY MEMBER-RELATED"/>
    <property type="match status" value="1"/>
</dbReference>
<evidence type="ECO:0000256" key="3">
    <source>
        <dbReference type="ARBA" id="ARBA00022722"/>
    </source>
</evidence>
<dbReference type="GO" id="GO:0004527">
    <property type="term" value="F:exonuclease activity"/>
    <property type="evidence" value="ECO:0007669"/>
    <property type="project" value="UniProtKB-KW"/>
</dbReference>
<keyword evidence="10" id="KW-1185">Reference proteome</keyword>
<dbReference type="InterPro" id="IPR036397">
    <property type="entry name" value="RNaseH_sf"/>
</dbReference>
<dbReference type="InParanoid" id="A0A2J7QVT0"/>
<dbReference type="InterPro" id="IPR034922">
    <property type="entry name" value="REX1-like_exo"/>
</dbReference>
<dbReference type="Pfam" id="PF00929">
    <property type="entry name" value="RNase_T"/>
    <property type="match status" value="1"/>
</dbReference>
<feature type="domain" description="Exonuclease" evidence="8">
    <location>
        <begin position="338"/>
        <end position="486"/>
    </location>
</feature>
<reference evidence="9 10" key="1">
    <citation type="submission" date="2017-12" db="EMBL/GenBank/DDBJ databases">
        <title>Hemimetabolous genomes reveal molecular basis of termite eusociality.</title>
        <authorList>
            <person name="Harrison M.C."/>
            <person name="Jongepier E."/>
            <person name="Robertson H.M."/>
            <person name="Arning N."/>
            <person name="Bitard-Feildel T."/>
            <person name="Chao H."/>
            <person name="Childers C.P."/>
            <person name="Dinh H."/>
            <person name="Doddapaneni H."/>
            <person name="Dugan S."/>
            <person name="Gowin J."/>
            <person name="Greiner C."/>
            <person name="Han Y."/>
            <person name="Hu H."/>
            <person name="Hughes D.S.T."/>
            <person name="Huylmans A.-K."/>
            <person name="Kemena C."/>
            <person name="Kremer L.P.M."/>
            <person name="Lee S.L."/>
            <person name="Lopez-Ezquerra A."/>
            <person name="Mallet L."/>
            <person name="Monroy-Kuhn J.M."/>
            <person name="Moser A."/>
            <person name="Murali S.C."/>
            <person name="Muzny D.M."/>
            <person name="Otani S."/>
            <person name="Piulachs M.-D."/>
            <person name="Poelchau M."/>
            <person name="Qu J."/>
            <person name="Schaub F."/>
            <person name="Wada-Katsumata A."/>
            <person name="Worley K.C."/>
            <person name="Xie Q."/>
            <person name="Ylla G."/>
            <person name="Poulsen M."/>
            <person name="Gibbs R.A."/>
            <person name="Schal C."/>
            <person name="Richards S."/>
            <person name="Belles X."/>
            <person name="Korb J."/>
            <person name="Bornberg-Bauer E."/>
        </authorList>
    </citation>
    <scope>NUCLEOTIDE SEQUENCE [LARGE SCALE GENOMIC DNA]</scope>
    <source>
        <tissue evidence="9">Whole body</tissue>
    </source>
</reference>
<dbReference type="InterPro" id="IPR012337">
    <property type="entry name" value="RNaseH-like_sf"/>
</dbReference>